<dbReference type="Pfam" id="PF00520">
    <property type="entry name" value="Ion_trans"/>
    <property type="match status" value="1"/>
</dbReference>
<keyword evidence="5" id="KW-0631">Potassium channel</keyword>
<name>A0ABP0UAZ5_9BRYO</name>
<evidence type="ECO:0000259" key="13">
    <source>
        <dbReference type="Pfam" id="PF00520"/>
    </source>
</evidence>
<dbReference type="PANTHER" id="PTHR10027">
    <property type="entry name" value="CALCIUM-ACTIVATED POTASSIUM CHANNEL ALPHA CHAIN"/>
    <property type="match status" value="1"/>
</dbReference>
<feature type="transmembrane region" description="Helical" evidence="12">
    <location>
        <begin position="294"/>
        <end position="313"/>
    </location>
</feature>
<dbReference type="InterPro" id="IPR005821">
    <property type="entry name" value="Ion_trans_dom"/>
</dbReference>
<dbReference type="InterPro" id="IPR003148">
    <property type="entry name" value="RCK_N"/>
</dbReference>
<feature type="transmembrane region" description="Helical" evidence="12">
    <location>
        <begin position="366"/>
        <end position="385"/>
    </location>
</feature>
<protein>
    <submittedName>
        <fullName evidence="16">Uncharacterized protein</fullName>
    </submittedName>
</protein>
<feature type="compositionally biased region" description="Polar residues" evidence="11">
    <location>
        <begin position="964"/>
        <end position="973"/>
    </location>
</feature>
<dbReference type="PANTHER" id="PTHR10027:SF10">
    <property type="entry name" value="SLOWPOKE 2, ISOFORM D"/>
    <property type="match status" value="1"/>
</dbReference>
<evidence type="ECO:0000256" key="11">
    <source>
        <dbReference type="SAM" id="MobiDB-lite"/>
    </source>
</evidence>
<feature type="region of interest" description="Disordered" evidence="11">
    <location>
        <begin position="954"/>
        <end position="1005"/>
    </location>
</feature>
<dbReference type="Pfam" id="PF22614">
    <property type="entry name" value="Slo-like_RCK"/>
    <property type="match status" value="2"/>
</dbReference>
<keyword evidence="6" id="KW-0630">Potassium</keyword>
<evidence type="ECO:0000313" key="16">
    <source>
        <dbReference type="EMBL" id="CAK9216313.1"/>
    </source>
</evidence>
<evidence type="ECO:0000256" key="12">
    <source>
        <dbReference type="SAM" id="Phobius"/>
    </source>
</evidence>
<feature type="transmembrane region" description="Helical" evidence="12">
    <location>
        <begin position="208"/>
        <end position="226"/>
    </location>
</feature>
<feature type="transmembrane region" description="Helical" evidence="12">
    <location>
        <begin position="325"/>
        <end position="346"/>
    </location>
</feature>
<evidence type="ECO:0000256" key="3">
    <source>
        <dbReference type="ARBA" id="ARBA00022538"/>
    </source>
</evidence>
<keyword evidence="8" id="KW-0406">Ion transport</keyword>
<accession>A0ABP0UAZ5</accession>
<feature type="transmembrane region" description="Helical" evidence="12">
    <location>
        <begin position="238"/>
        <end position="259"/>
    </location>
</feature>
<keyword evidence="7 12" id="KW-1133">Transmembrane helix</keyword>
<dbReference type="Pfam" id="PF03493">
    <property type="entry name" value="BK_channel_a"/>
    <property type="match status" value="1"/>
</dbReference>
<feature type="domain" description="Ion transport" evidence="13">
    <location>
        <begin position="211"/>
        <end position="410"/>
    </location>
</feature>
<dbReference type="Gene3D" id="1.10.287.70">
    <property type="match status" value="1"/>
</dbReference>
<dbReference type="InterPro" id="IPR003929">
    <property type="entry name" value="K_chnl_BK_asu"/>
</dbReference>
<feature type="compositionally biased region" description="Low complexity" evidence="11">
    <location>
        <begin position="767"/>
        <end position="777"/>
    </location>
</feature>
<feature type="transmembrane region" description="Helical" evidence="12">
    <location>
        <begin position="266"/>
        <end position="288"/>
    </location>
</feature>
<keyword evidence="10" id="KW-0407">Ion channel</keyword>
<feature type="domain" description="RCK N-terminal" evidence="15">
    <location>
        <begin position="1065"/>
        <end position="1156"/>
    </location>
</feature>
<dbReference type="InterPro" id="IPR047871">
    <property type="entry name" value="K_chnl_Slo-like"/>
</dbReference>
<feature type="region of interest" description="Disordered" evidence="11">
    <location>
        <begin position="894"/>
        <end position="934"/>
    </location>
</feature>
<evidence type="ECO:0000256" key="6">
    <source>
        <dbReference type="ARBA" id="ARBA00022958"/>
    </source>
</evidence>
<evidence type="ECO:0000256" key="2">
    <source>
        <dbReference type="ARBA" id="ARBA00022448"/>
    </source>
</evidence>
<dbReference type="PRINTS" id="PR01449">
    <property type="entry name" value="BKCHANNELA"/>
</dbReference>
<evidence type="ECO:0000256" key="9">
    <source>
        <dbReference type="ARBA" id="ARBA00023136"/>
    </source>
</evidence>
<dbReference type="Proteomes" id="UP001497512">
    <property type="component" value="Chromosome 2"/>
</dbReference>
<feature type="transmembrane region" description="Helical" evidence="12">
    <location>
        <begin position="397"/>
        <end position="414"/>
    </location>
</feature>
<reference evidence="16" key="1">
    <citation type="submission" date="2024-02" db="EMBL/GenBank/DDBJ databases">
        <authorList>
            <consortium name="ELIXIR-Norway"/>
            <consortium name="Elixir Norway"/>
        </authorList>
    </citation>
    <scope>NUCLEOTIDE SEQUENCE</scope>
</reference>
<proteinExistence type="predicted"/>
<keyword evidence="17" id="KW-1185">Reference proteome</keyword>
<feature type="domain" description="Calcium-activated potassium channel BK alpha subunit" evidence="14">
    <location>
        <begin position="580"/>
        <end position="669"/>
    </location>
</feature>
<organism evidence="16 17">
    <name type="scientific">Sphagnum troendelagicum</name>
    <dbReference type="NCBI Taxonomy" id="128251"/>
    <lineage>
        <taxon>Eukaryota</taxon>
        <taxon>Viridiplantae</taxon>
        <taxon>Streptophyta</taxon>
        <taxon>Embryophyta</taxon>
        <taxon>Bryophyta</taxon>
        <taxon>Sphagnophytina</taxon>
        <taxon>Sphagnopsida</taxon>
        <taxon>Sphagnales</taxon>
        <taxon>Sphagnaceae</taxon>
        <taxon>Sphagnum</taxon>
    </lineage>
</organism>
<keyword evidence="3" id="KW-0633">Potassium transport</keyword>
<feature type="region of interest" description="Disordered" evidence="11">
    <location>
        <begin position="1"/>
        <end position="89"/>
    </location>
</feature>
<dbReference type="EMBL" id="OZ019894">
    <property type="protein sequence ID" value="CAK9216313.1"/>
    <property type="molecule type" value="Genomic_DNA"/>
</dbReference>
<evidence type="ECO:0000259" key="14">
    <source>
        <dbReference type="Pfam" id="PF03493"/>
    </source>
</evidence>
<feature type="region of interest" description="Disordered" evidence="11">
    <location>
        <begin position="763"/>
        <end position="836"/>
    </location>
</feature>
<comment type="subcellular location">
    <subcellularLocation>
        <location evidence="1">Membrane</location>
        <topology evidence="1">Multi-pass membrane protein</topology>
    </subcellularLocation>
</comment>
<feature type="compositionally biased region" description="Polar residues" evidence="11">
    <location>
        <begin position="31"/>
        <end position="41"/>
    </location>
</feature>
<evidence type="ECO:0000256" key="5">
    <source>
        <dbReference type="ARBA" id="ARBA00022826"/>
    </source>
</evidence>
<evidence type="ECO:0000256" key="8">
    <source>
        <dbReference type="ARBA" id="ARBA00023065"/>
    </source>
</evidence>
<feature type="domain" description="RCK N-terminal" evidence="15">
    <location>
        <begin position="438"/>
        <end position="558"/>
    </location>
</feature>
<keyword evidence="4 12" id="KW-0812">Transmembrane</keyword>
<evidence type="ECO:0000313" key="17">
    <source>
        <dbReference type="Proteomes" id="UP001497512"/>
    </source>
</evidence>
<evidence type="ECO:0000259" key="15">
    <source>
        <dbReference type="Pfam" id="PF22614"/>
    </source>
</evidence>
<evidence type="ECO:0000256" key="10">
    <source>
        <dbReference type="ARBA" id="ARBA00023303"/>
    </source>
</evidence>
<evidence type="ECO:0000256" key="7">
    <source>
        <dbReference type="ARBA" id="ARBA00022989"/>
    </source>
</evidence>
<keyword evidence="2" id="KW-0813">Transport</keyword>
<dbReference type="Gene3D" id="1.20.120.350">
    <property type="entry name" value="Voltage-gated potassium channels. Chain C"/>
    <property type="match status" value="1"/>
</dbReference>
<gene>
    <name evidence="16" type="ORF">CSSPTR1EN2_LOCUS13408</name>
</gene>
<evidence type="ECO:0000256" key="4">
    <source>
        <dbReference type="ARBA" id="ARBA00022692"/>
    </source>
</evidence>
<evidence type="ECO:0000256" key="1">
    <source>
        <dbReference type="ARBA" id="ARBA00004141"/>
    </source>
</evidence>
<dbReference type="InterPro" id="IPR027359">
    <property type="entry name" value="Volt_channel_dom_sf"/>
</dbReference>
<feature type="compositionally biased region" description="Polar residues" evidence="11">
    <location>
        <begin position="907"/>
        <end position="924"/>
    </location>
</feature>
<dbReference type="Gene3D" id="3.40.50.720">
    <property type="entry name" value="NAD(P)-binding Rossmann-like Domain"/>
    <property type="match status" value="2"/>
</dbReference>
<dbReference type="SUPFAM" id="SSF81324">
    <property type="entry name" value="Voltage-gated potassium channels"/>
    <property type="match status" value="1"/>
</dbReference>
<feature type="compositionally biased region" description="Polar residues" evidence="11">
    <location>
        <begin position="783"/>
        <end position="795"/>
    </location>
</feature>
<keyword evidence="9 12" id="KW-0472">Membrane</keyword>
<feature type="compositionally biased region" description="Low complexity" evidence="11">
    <location>
        <begin position="72"/>
        <end position="89"/>
    </location>
</feature>
<feature type="compositionally biased region" description="Basic residues" evidence="11">
    <location>
        <begin position="44"/>
        <end position="56"/>
    </location>
</feature>
<sequence length="1360" mass="152317">MSGGKPKFLSKMRPMHGGAKQASDVAHSHSIGHSTPKTTLFNRRGAKTRGSRRRSSRSGGSLRLEEGERVEVSVPSLGESSHGHGHTSYHGTCARRVLVSATGECTPVNDDGDSIHGDDVNDFSMGIDEVTEQQRTRSLPHLSFGKLTGSFEDKVVDAFIWLRRQTKGKQIYATKEVLSTYHDSYLYGEVPFTTKVRTALRGWPLRNCLMWTEFVAAMLSVVLYIYTTYKVGANEYHWLRVVQLACGFFFVVDYIVNLYSAPVRLYYIFSFKGLVDFVSTLPIILYWSRDKNNGAAILLFLRVLRIMPVITQVGGLTGGAIREQIFILAMYTLGVVFVAAGVLQWVDNKATPQSVAEANGCGDQGCLTFFAAVYFIFVTISTVGYGDITPKSNWGRAVVICVILGAVIILPAQINRILQLASRRPFGGKFTVRKVVGSRFIILSGNLTYRTVQDFLSEFYHPNHNRDMSAFPVRVVLMAPYKPSFELKTLLMSYQHQVEFIQGTPVKDSDLDRVSAKVATAFYLLADQQAKDPDAEDAAQIVRTLAVHRHCGSQVRIIVELLKPEKAASAIWDDTDQAIEIMCLDVIRFKLLARSCHIKGLSTFIINLFRTGLTVVTPLEGHWMFQYMNGLRQEVFPILLPPIFHKEGLTFEQACELVYRRDNVILFGLDIAHDEEGEMEREVLLYPKGRIIHSTDVGLGIAKNLETAERVSRFHSSAHHSCVPWRKLYCMDCLEARLFPNHSPKAKDIELLERIKQGKDLDLDLESNGASSSSAVRGRGRDNSSMSMQIKQSAWENPGKPPAAAAAGKEKLNRSSSSLTSEDHSVHRTHGLSSHALMTRGEHNDHNLYMHEVISHTASTGDLLQYSNESFQRQVPIGENDHEHEEAAAANLEVKQQEQRRRLSPVLSGSSSQQRTHGISSHASMTRGEHHDQSHVHLHGLVSYASMSDLRVYNNKPVDESPKKLQSQASVGKSSKRQDQPGSSLSLPDMEGDKEQELDTPLANDVPQKPKRFVITLEDAIDMAMSWPPLQILDKPDPSILERRRDEVSRHLKNSTLNVVKLGVPHILVCIQGKWPSSLFYFVSQLRTTGMPNPPIVILHPNEPSVADWGCVGVFQQIYFVIGSPGYELDLLRAGVLQAEKVVILTQGNSEQPTLEIANDEDNNASSSAFSLDVNNVFIAATVERLLRPIKDRVIVELQQETEIQYLRPRVTIDRRIFDTEMYRRNRVATFQFAPPYMDGKAFCPSTLNFLMFATFYNRQVMAIVDQMISGGQVLVMDNESHREHASEFDVRQLDQVPVPKPYVGQTFQELFIGMLRYETCLPLGLYRAKGYKGSATAFVSTNPAPTDLLESTDLVYILH</sequence>